<reference evidence="1 2" key="1">
    <citation type="submission" date="2020-08" db="EMBL/GenBank/DDBJ databases">
        <title>Genomic Encyclopedia of Type Strains, Phase IV (KMG-IV): sequencing the most valuable type-strain genomes for metagenomic binning, comparative biology and taxonomic classification.</title>
        <authorList>
            <person name="Goeker M."/>
        </authorList>
    </citation>
    <scope>NUCLEOTIDE SEQUENCE [LARGE SCALE GENOMIC DNA]</scope>
    <source>
        <strain evidence="1 2">DSM 12706</strain>
    </source>
</reference>
<accession>A0A7W8E138</accession>
<organism evidence="1 2">
    <name type="scientific">Rhodopseudomonas rhenobacensis</name>
    <dbReference type="NCBI Taxonomy" id="87461"/>
    <lineage>
        <taxon>Bacteria</taxon>
        <taxon>Pseudomonadati</taxon>
        <taxon>Pseudomonadota</taxon>
        <taxon>Alphaproteobacteria</taxon>
        <taxon>Hyphomicrobiales</taxon>
        <taxon>Nitrobacteraceae</taxon>
        <taxon>Rhodopseudomonas</taxon>
    </lineage>
</organism>
<dbReference type="AlphaFoldDB" id="A0A7W8E138"/>
<dbReference type="Proteomes" id="UP000542353">
    <property type="component" value="Unassembled WGS sequence"/>
</dbReference>
<name>A0A7W8E138_9BRAD</name>
<proteinExistence type="predicted"/>
<evidence type="ECO:0000313" key="2">
    <source>
        <dbReference type="Proteomes" id="UP000542353"/>
    </source>
</evidence>
<evidence type="ECO:0000313" key="1">
    <source>
        <dbReference type="EMBL" id="MBB5048516.1"/>
    </source>
</evidence>
<sequence>MGGAADGADTPYNAHPVAAIATCD</sequence>
<dbReference type="EMBL" id="JACHIH010000022">
    <property type="protein sequence ID" value="MBB5048516.1"/>
    <property type="molecule type" value="Genomic_DNA"/>
</dbReference>
<protein>
    <submittedName>
        <fullName evidence="1">Uncharacterized protein</fullName>
    </submittedName>
</protein>
<gene>
    <name evidence="1" type="ORF">HNR60_003283</name>
</gene>
<comment type="caution">
    <text evidence="1">The sequence shown here is derived from an EMBL/GenBank/DDBJ whole genome shotgun (WGS) entry which is preliminary data.</text>
</comment>
<keyword evidence="2" id="KW-1185">Reference proteome</keyword>